<accession>A0A7U4E7D6</accession>
<feature type="domain" description="Tyr recombinase" evidence="3">
    <location>
        <begin position="6"/>
        <end position="185"/>
    </location>
</feature>
<dbReference type="InterPro" id="IPR013762">
    <property type="entry name" value="Integrase-like_cat_sf"/>
</dbReference>
<dbReference type="GO" id="GO:0003677">
    <property type="term" value="F:DNA binding"/>
    <property type="evidence" value="ECO:0007669"/>
    <property type="project" value="InterPro"/>
</dbReference>
<reference evidence="5" key="1">
    <citation type="submission" date="2011-06" db="EMBL/GenBank/DDBJ databases">
        <title>The complete genome of chromosome of Runella slithyformis DSM 19594.</title>
        <authorList>
            <consortium name="US DOE Joint Genome Institute (JGI-PGF)"/>
            <person name="Lucas S."/>
            <person name="Han J."/>
            <person name="Lapidus A."/>
            <person name="Bruce D."/>
            <person name="Goodwin L."/>
            <person name="Pitluck S."/>
            <person name="Peters L."/>
            <person name="Kyrpides N."/>
            <person name="Mavromatis K."/>
            <person name="Ivanova N."/>
            <person name="Ovchinnikova G."/>
            <person name="Zhang X."/>
            <person name="Misra M."/>
            <person name="Detter J.C."/>
            <person name="Tapia R."/>
            <person name="Han C."/>
            <person name="Land M."/>
            <person name="Hauser L."/>
            <person name="Markowitz V."/>
            <person name="Cheng J.-F."/>
            <person name="Hugenholtz P."/>
            <person name="Woyke T."/>
            <person name="Wu D."/>
            <person name="Tindall B."/>
            <person name="Faehrich R."/>
            <person name="Brambilla E."/>
            <person name="Klenk H.-P."/>
            <person name="Eisen J.A."/>
        </authorList>
    </citation>
    <scope>NUCLEOTIDE SEQUENCE [LARGE SCALE GENOMIC DNA]</scope>
    <source>
        <strain evidence="5">ATCC 29530 / DSM 19594 / LMG 11500 / NCIMB 11436 / LSU 4</strain>
    </source>
</reference>
<dbReference type="RefSeq" id="WP_013929577.1">
    <property type="nucleotide sequence ID" value="NC_015703.1"/>
</dbReference>
<dbReference type="InterPro" id="IPR027417">
    <property type="entry name" value="P-loop_NTPase"/>
</dbReference>
<evidence type="ECO:0000313" key="5">
    <source>
        <dbReference type="Proteomes" id="UP000000493"/>
    </source>
</evidence>
<feature type="transmembrane region" description="Helical" evidence="2">
    <location>
        <begin position="478"/>
        <end position="498"/>
    </location>
</feature>
<dbReference type="InterPro" id="IPR050090">
    <property type="entry name" value="Tyrosine_recombinase_XerCD"/>
</dbReference>
<dbReference type="Gene3D" id="3.40.50.300">
    <property type="entry name" value="P-loop containing nucleotide triphosphate hydrolases"/>
    <property type="match status" value="1"/>
</dbReference>
<dbReference type="Pfam" id="PF00589">
    <property type="entry name" value="Phage_integrase"/>
    <property type="match status" value="1"/>
</dbReference>
<reference evidence="4 5" key="2">
    <citation type="journal article" date="2012" name="Stand. Genomic Sci.">
        <title>Complete genome sequence of the aquatic bacterium Runella slithyformis type strain (LSU 4(T)).</title>
        <authorList>
            <person name="Copeland A."/>
            <person name="Zhang X."/>
            <person name="Misra M."/>
            <person name="Lapidus A."/>
            <person name="Nolan M."/>
            <person name="Lucas S."/>
            <person name="Deshpande S."/>
            <person name="Cheng J.F."/>
            <person name="Tapia R."/>
            <person name="Goodwin L.A."/>
            <person name="Pitluck S."/>
            <person name="Liolios K."/>
            <person name="Pagani I."/>
            <person name="Ivanova N."/>
            <person name="Mikhailova N."/>
            <person name="Pati A."/>
            <person name="Chen A."/>
            <person name="Palaniappan K."/>
            <person name="Land M."/>
            <person name="Hauser L."/>
            <person name="Pan C."/>
            <person name="Jeffries C.D."/>
            <person name="Detter J.C."/>
            <person name="Brambilla E.M."/>
            <person name="Rohde M."/>
            <person name="Djao O.D."/>
            <person name="Goker M."/>
            <person name="Sikorski J."/>
            <person name="Tindall B.J."/>
            <person name="Woyke T."/>
            <person name="Bristow J."/>
            <person name="Eisen J.A."/>
            <person name="Markowitz V."/>
            <person name="Hugenholtz P."/>
            <person name="Kyrpides N.C."/>
            <person name="Klenk H.P."/>
            <person name="Mavromatis K."/>
        </authorList>
    </citation>
    <scope>NUCLEOTIDE SEQUENCE [LARGE SCALE GENOMIC DNA]</scope>
    <source>
        <strain evidence="5">ATCC 29530 / DSM 19594 / LMG 11500 / NCIMB 11436 / LSU 4</strain>
    </source>
</reference>
<dbReference type="Proteomes" id="UP000000493">
    <property type="component" value="Chromosome"/>
</dbReference>
<organism evidence="4 5">
    <name type="scientific">Runella slithyformis (strain ATCC 29530 / DSM 19594 / LMG 11500 / NCIMB 11436 / LSU 4)</name>
    <dbReference type="NCBI Taxonomy" id="761193"/>
    <lineage>
        <taxon>Bacteria</taxon>
        <taxon>Pseudomonadati</taxon>
        <taxon>Bacteroidota</taxon>
        <taxon>Cytophagia</taxon>
        <taxon>Cytophagales</taxon>
        <taxon>Spirosomataceae</taxon>
        <taxon>Runella</taxon>
    </lineage>
</organism>
<sequence>MSPLIEDDKFLTFEESEKLLSKTENPRHRTMILLMLDAGLRVTEMTTLRWADCDFKRKRLKVKSLKKRGGKEDSREIPMSERLYAAFAKMVEKRGREAKGYVFEGNKAGQPISRMAINKMLKEISDNAPELPHVHPHMLRHTFATALRANGADLADVKDLLGHERLDTTFIYAHADRDKLRDAINLSAPKPSFLQRLKTRLFPEKRAHVNLITPDRNFLVGREDEIKLIEKHLSKGISVIVTGAIGIGKSHLIESLKFSKKVLEIDDAKEFKRSIGGALLHVYGDKEKVAEMIYGTTDPDAIRTKVSRESMISLCELLINATEKNEYVLRINDLDQITPSVVKALEVLKNHFVILTTARSVKMTHTSFLWNFEKIELKPLNRPDSLRLFHRLVSHLEIQNLEWVQNKVHDTAAGNPRMIVELSERLTKEPIINAEITDEVCNTYLGKQTREIDLSPYLLIGLGSLIVLRYIGRENGEKGLQLIGGMAMVIMLFARFFFQRTRRKSI</sequence>
<dbReference type="PANTHER" id="PTHR30349:SF64">
    <property type="entry name" value="PROPHAGE INTEGRASE INTD-RELATED"/>
    <property type="match status" value="1"/>
</dbReference>
<dbReference type="GO" id="GO:0015074">
    <property type="term" value="P:DNA integration"/>
    <property type="evidence" value="ECO:0007669"/>
    <property type="project" value="InterPro"/>
</dbReference>
<dbReference type="PROSITE" id="PS51898">
    <property type="entry name" value="TYR_RECOMBINASE"/>
    <property type="match status" value="1"/>
</dbReference>
<evidence type="ECO:0000256" key="1">
    <source>
        <dbReference type="ARBA" id="ARBA00023172"/>
    </source>
</evidence>
<keyword evidence="2" id="KW-1133">Transmembrane helix</keyword>
<dbReference type="EMBL" id="CP002859">
    <property type="protein sequence ID" value="AEI50274.1"/>
    <property type="molecule type" value="Genomic_DNA"/>
</dbReference>
<keyword evidence="5" id="KW-1185">Reference proteome</keyword>
<dbReference type="KEGG" id="rsi:Runsl_3918"/>
<evidence type="ECO:0000256" key="2">
    <source>
        <dbReference type="SAM" id="Phobius"/>
    </source>
</evidence>
<dbReference type="PANTHER" id="PTHR30349">
    <property type="entry name" value="PHAGE INTEGRASE-RELATED"/>
    <property type="match status" value="1"/>
</dbReference>
<proteinExistence type="predicted"/>
<name>A0A7U4E7D6_RUNSL</name>
<dbReference type="Gene3D" id="1.10.443.10">
    <property type="entry name" value="Intergrase catalytic core"/>
    <property type="match status" value="1"/>
</dbReference>
<evidence type="ECO:0000313" key="4">
    <source>
        <dbReference type="EMBL" id="AEI50274.1"/>
    </source>
</evidence>
<keyword evidence="2" id="KW-0472">Membrane</keyword>
<keyword evidence="1" id="KW-0233">DNA recombination</keyword>
<gene>
    <name evidence="4" type="ordered locus">Runsl_3918</name>
</gene>
<dbReference type="GO" id="GO:0006310">
    <property type="term" value="P:DNA recombination"/>
    <property type="evidence" value="ECO:0007669"/>
    <property type="project" value="UniProtKB-KW"/>
</dbReference>
<dbReference type="CDD" id="cd00397">
    <property type="entry name" value="DNA_BRE_C"/>
    <property type="match status" value="1"/>
</dbReference>
<dbReference type="InterPro" id="IPR002104">
    <property type="entry name" value="Integrase_catalytic"/>
</dbReference>
<dbReference type="SUPFAM" id="SSF52540">
    <property type="entry name" value="P-loop containing nucleoside triphosphate hydrolases"/>
    <property type="match status" value="1"/>
</dbReference>
<keyword evidence="2" id="KW-0812">Transmembrane</keyword>
<dbReference type="SUPFAM" id="SSF56349">
    <property type="entry name" value="DNA breaking-rejoining enzymes"/>
    <property type="match status" value="1"/>
</dbReference>
<protein>
    <submittedName>
        <fullName evidence="4">Integrase family protein</fullName>
    </submittedName>
</protein>
<dbReference type="InterPro" id="IPR011010">
    <property type="entry name" value="DNA_brk_join_enz"/>
</dbReference>
<dbReference type="AlphaFoldDB" id="A0A7U4E7D6"/>
<evidence type="ECO:0000259" key="3">
    <source>
        <dbReference type="PROSITE" id="PS51898"/>
    </source>
</evidence>